<feature type="transmembrane region" description="Helical" evidence="1">
    <location>
        <begin position="266"/>
        <end position="284"/>
    </location>
</feature>
<keyword evidence="3" id="KW-1185">Reference proteome</keyword>
<dbReference type="AlphaFoldDB" id="A0AAV1Z8W0"/>
<dbReference type="Proteomes" id="UP001497382">
    <property type="component" value="Unassembled WGS sequence"/>
</dbReference>
<feature type="transmembrane region" description="Helical" evidence="1">
    <location>
        <begin position="372"/>
        <end position="392"/>
    </location>
</feature>
<proteinExistence type="predicted"/>
<name>A0AAV1Z8W0_9ARAC</name>
<feature type="transmembrane region" description="Helical" evidence="1">
    <location>
        <begin position="326"/>
        <end position="352"/>
    </location>
</feature>
<evidence type="ECO:0000313" key="3">
    <source>
        <dbReference type="Proteomes" id="UP001497382"/>
    </source>
</evidence>
<gene>
    <name evidence="2" type="ORF">LARSCL_LOCUS3272</name>
</gene>
<dbReference type="EMBL" id="CAXIEN010000024">
    <property type="protein sequence ID" value="CAL1266752.1"/>
    <property type="molecule type" value="Genomic_DNA"/>
</dbReference>
<keyword evidence="1" id="KW-0812">Transmembrane</keyword>
<feature type="transmembrane region" description="Helical" evidence="1">
    <location>
        <begin position="290"/>
        <end position="314"/>
    </location>
</feature>
<evidence type="ECO:0000313" key="2">
    <source>
        <dbReference type="EMBL" id="CAL1266752.1"/>
    </source>
</evidence>
<feature type="transmembrane region" description="Helical" evidence="1">
    <location>
        <begin position="241"/>
        <end position="259"/>
    </location>
</feature>
<evidence type="ECO:0000256" key="1">
    <source>
        <dbReference type="SAM" id="Phobius"/>
    </source>
</evidence>
<comment type="caution">
    <text evidence="2">The sequence shown here is derived from an EMBL/GenBank/DDBJ whole genome shotgun (WGS) entry which is preliminary data.</text>
</comment>
<keyword evidence="1" id="KW-0472">Membrane</keyword>
<organism evidence="2 3">
    <name type="scientific">Larinioides sclopetarius</name>
    <dbReference type="NCBI Taxonomy" id="280406"/>
    <lineage>
        <taxon>Eukaryota</taxon>
        <taxon>Metazoa</taxon>
        <taxon>Ecdysozoa</taxon>
        <taxon>Arthropoda</taxon>
        <taxon>Chelicerata</taxon>
        <taxon>Arachnida</taxon>
        <taxon>Araneae</taxon>
        <taxon>Araneomorphae</taxon>
        <taxon>Entelegynae</taxon>
        <taxon>Araneoidea</taxon>
        <taxon>Araneidae</taxon>
        <taxon>Larinioides</taxon>
    </lineage>
</organism>
<sequence length="409" mass="47178">MDHLPPGTSDKSRINEATPLLQEEVCEYDDTLYAIGGAVVGSEIGGSICGSTAAISDAIDGSTAGIEVASTECADETIYEAQSDIDDIVKILFSVWLQFPPIRRSRGSENREFKFFSPQAIQALSAVWRQLRTEREVLPEPEEIIQGLVEIMIYYIYPKNLNVPERLEDAIREAFTTHVTRGVTEGWKQILDAIEKEDQERARRRKEKRRRIRERLRRSQEVAEVLRFYAPFARINNSVPLNFRTFCLFLCQCCSIFVFQVPIHTLLLSWPISIGVMGGLYMTQCPMSHLMPYMMMALGVVGTVALLMRLSFVIYEKFSDNEISSIWPWIVLKVIEFTFLDFLIIQLFYFFSETPSFVPGTPKYCNETFYSFVHWINYVSLALVFAWIFVYFTKGLVWLLSRNFDYGFR</sequence>
<keyword evidence="1" id="KW-1133">Transmembrane helix</keyword>
<reference evidence="2 3" key="1">
    <citation type="submission" date="2024-04" db="EMBL/GenBank/DDBJ databases">
        <authorList>
            <person name="Rising A."/>
            <person name="Reimegard J."/>
            <person name="Sonavane S."/>
            <person name="Akerstrom W."/>
            <person name="Nylinder S."/>
            <person name="Hedman E."/>
            <person name="Kallberg Y."/>
        </authorList>
    </citation>
    <scope>NUCLEOTIDE SEQUENCE [LARGE SCALE GENOMIC DNA]</scope>
</reference>
<protein>
    <submittedName>
        <fullName evidence="2">Uncharacterized protein</fullName>
    </submittedName>
</protein>
<accession>A0AAV1Z8W0</accession>